<dbReference type="InterPro" id="IPR025874">
    <property type="entry name" value="DZR"/>
</dbReference>
<evidence type="ECO:0000256" key="1">
    <source>
        <dbReference type="SAM" id="MobiDB-lite"/>
    </source>
</evidence>
<dbReference type="EMBL" id="CP000828">
    <property type="protein sequence ID" value="ABW27564.1"/>
    <property type="molecule type" value="Genomic_DNA"/>
</dbReference>
<dbReference type="eggNOG" id="COG1716">
    <property type="taxonomic scope" value="Bacteria"/>
</dbReference>
<evidence type="ECO:0000313" key="4">
    <source>
        <dbReference type="Proteomes" id="UP000000268"/>
    </source>
</evidence>
<dbReference type="OrthoDB" id="9816434at2"/>
<keyword evidence="4" id="KW-1185">Reference proteome</keyword>
<dbReference type="AlphaFoldDB" id="B0C5I8"/>
<evidence type="ECO:0000313" key="3">
    <source>
        <dbReference type="EMBL" id="ABW27564.1"/>
    </source>
</evidence>
<protein>
    <submittedName>
        <fullName evidence="3">FHA domain containing protein</fullName>
    </submittedName>
</protein>
<sequence length="355" mass="37445">MITCTNCGHANPEGAITCEACYVELPKMTSCPSCHAQVPEDAVFCSQCGASLQPGVEAPGLDMATAPTQVNAGKGIPATDVVNFETPSGIPATDVVVPLPDPPAMAPPDPVEMTEFPDMELGYAPTEVTPPGSLPPPLAVEMSEQPTENVIPPSSLPTPPELDFEEPTPPMPPVSEPPIPPAASHPPMPPAASQPPMPPMEFTPPSPAPEAPPTPPEPVVSAAPQPTTTPIPEQPKPMPVGATQLQLPVARLLHERSNSNLDLPTNLNLVHIGKPNDRIPPDIDVSGFPDSDVVSRVHADIRVEPDGYYIEDTGSANGTYVNNQPLRPGDRYRLRAGDRISLGKEDKVSFIFHPG</sequence>
<dbReference type="PANTHER" id="PTHR23308">
    <property type="entry name" value="NUCLEAR INHIBITOR OF PROTEIN PHOSPHATASE-1"/>
    <property type="match status" value="1"/>
</dbReference>
<organism evidence="3 4">
    <name type="scientific">Acaryochloris marina (strain MBIC 11017)</name>
    <dbReference type="NCBI Taxonomy" id="329726"/>
    <lineage>
        <taxon>Bacteria</taxon>
        <taxon>Bacillati</taxon>
        <taxon>Cyanobacteriota</taxon>
        <taxon>Cyanophyceae</taxon>
        <taxon>Acaryochloridales</taxon>
        <taxon>Acaryochloridaceae</taxon>
        <taxon>Acaryochloris</taxon>
    </lineage>
</organism>
<feature type="domain" description="FHA" evidence="2">
    <location>
        <begin position="270"/>
        <end position="326"/>
    </location>
</feature>
<dbReference type="CDD" id="cd00060">
    <property type="entry name" value="FHA"/>
    <property type="match status" value="1"/>
</dbReference>
<dbReference type="STRING" id="329726.AM1_2556"/>
<dbReference type="SUPFAM" id="SSF49879">
    <property type="entry name" value="SMAD/FHA domain"/>
    <property type="match status" value="1"/>
</dbReference>
<dbReference type="Pfam" id="PF00498">
    <property type="entry name" value="FHA"/>
    <property type="match status" value="1"/>
</dbReference>
<dbReference type="Proteomes" id="UP000000268">
    <property type="component" value="Chromosome"/>
</dbReference>
<accession>B0C5I8</accession>
<dbReference type="RefSeq" id="WP_012163023.1">
    <property type="nucleotide sequence ID" value="NC_009925.1"/>
</dbReference>
<proteinExistence type="predicted"/>
<dbReference type="InterPro" id="IPR008984">
    <property type="entry name" value="SMAD_FHA_dom_sf"/>
</dbReference>
<name>B0C5I8_ACAM1</name>
<evidence type="ECO:0000259" key="2">
    <source>
        <dbReference type="PROSITE" id="PS50006"/>
    </source>
</evidence>
<dbReference type="eggNOG" id="COG1499">
    <property type="taxonomic scope" value="Bacteria"/>
</dbReference>
<dbReference type="InterPro" id="IPR050923">
    <property type="entry name" value="Cell_Proc_Reg/RNA_Proc"/>
</dbReference>
<dbReference type="Pfam" id="PF12773">
    <property type="entry name" value="DZR"/>
    <property type="match status" value="1"/>
</dbReference>
<dbReference type="InterPro" id="IPR000253">
    <property type="entry name" value="FHA_dom"/>
</dbReference>
<feature type="compositionally biased region" description="Pro residues" evidence="1">
    <location>
        <begin position="167"/>
        <end position="218"/>
    </location>
</feature>
<feature type="compositionally biased region" description="Pro residues" evidence="1">
    <location>
        <begin position="227"/>
        <end position="238"/>
    </location>
</feature>
<dbReference type="HOGENOM" id="CLU_070065_0_0_3"/>
<dbReference type="SMART" id="SM00240">
    <property type="entry name" value="FHA"/>
    <property type="match status" value="1"/>
</dbReference>
<feature type="region of interest" description="Disordered" evidence="1">
    <location>
        <begin position="122"/>
        <end position="238"/>
    </location>
</feature>
<dbReference type="KEGG" id="amr:AM1_2556"/>
<dbReference type="Gene3D" id="2.60.200.20">
    <property type="match status" value="1"/>
</dbReference>
<gene>
    <name evidence="3" type="ordered locus">AM1_2556</name>
</gene>
<dbReference type="PROSITE" id="PS50006">
    <property type="entry name" value="FHA_DOMAIN"/>
    <property type="match status" value="1"/>
</dbReference>
<reference evidence="3 4" key="1">
    <citation type="journal article" date="2008" name="Proc. Natl. Acad. Sci. U.S.A.">
        <title>Niche adaptation and genome expansion in the chlorophyll d-producing cyanobacterium Acaryochloris marina.</title>
        <authorList>
            <person name="Swingley W.D."/>
            <person name="Chen M."/>
            <person name="Cheung P.C."/>
            <person name="Conrad A.L."/>
            <person name="Dejesa L.C."/>
            <person name="Hao J."/>
            <person name="Honchak B.M."/>
            <person name="Karbach L.E."/>
            <person name="Kurdoglu A."/>
            <person name="Lahiri S."/>
            <person name="Mastrian S.D."/>
            <person name="Miyashita H."/>
            <person name="Page L."/>
            <person name="Ramakrishna P."/>
            <person name="Satoh S."/>
            <person name="Sattley W.M."/>
            <person name="Shimada Y."/>
            <person name="Taylor H.L."/>
            <person name="Tomo T."/>
            <person name="Tsuchiya T."/>
            <person name="Wang Z.T."/>
            <person name="Raymond J."/>
            <person name="Mimuro M."/>
            <person name="Blankenship R.E."/>
            <person name="Touchman J.W."/>
        </authorList>
    </citation>
    <scope>NUCLEOTIDE SEQUENCE [LARGE SCALE GENOMIC DNA]</scope>
    <source>
        <strain evidence="4">MBIC 11017</strain>
    </source>
</reference>